<accession>A0A835MZK0</accession>
<name>A0A835MZK0_9ROSI</name>
<gene>
    <name evidence="1" type="ORF">SADUNF_Sadunf07G0120600</name>
</gene>
<evidence type="ECO:0000313" key="1">
    <source>
        <dbReference type="EMBL" id="KAF9679251.1"/>
    </source>
</evidence>
<organism evidence="1 2">
    <name type="scientific">Salix dunnii</name>
    <dbReference type="NCBI Taxonomy" id="1413687"/>
    <lineage>
        <taxon>Eukaryota</taxon>
        <taxon>Viridiplantae</taxon>
        <taxon>Streptophyta</taxon>
        <taxon>Embryophyta</taxon>
        <taxon>Tracheophyta</taxon>
        <taxon>Spermatophyta</taxon>
        <taxon>Magnoliopsida</taxon>
        <taxon>eudicotyledons</taxon>
        <taxon>Gunneridae</taxon>
        <taxon>Pentapetalae</taxon>
        <taxon>rosids</taxon>
        <taxon>fabids</taxon>
        <taxon>Malpighiales</taxon>
        <taxon>Salicaceae</taxon>
        <taxon>Saliceae</taxon>
        <taxon>Salix</taxon>
    </lineage>
</organism>
<proteinExistence type="predicted"/>
<comment type="caution">
    <text evidence="1">The sequence shown here is derived from an EMBL/GenBank/DDBJ whole genome shotgun (WGS) entry which is preliminary data.</text>
</comment>
<evidence type="ECO:0000313" key="2">
    <source>
        <dbReference type="Proteomes" id="UP000657918"/>
    </source>
</evidence>
<dbReference type="Proteomes" id="UP000657918">
    <property type="component" value="Unassembled WGS sequence"/>
</dbReference>
<dbReference type="AlphaFoldDB" id="A0A835MZK0"/>
<sequence>MPPKPFLIPQQTSNLDRINMADPASIRDPSNDCSIDSSYHNTLLLHSRNHRYIMASPDVDSPWLCAASESFGGCFNIQIEEVKSTNNVIVMEVPTSSVYDTYNILKPPPYPNTTSKTTSHCKRILLSIL</sequence>
<protein>
    <submittedName>
        <fullName evidence="1">Uncharacterized protein</fullName>
    </submittedName>
</protein>
<keyword evidence="2" id="KW-1185">Reference proteome</keyword>
<reference evidence="1 2" key="1">
    <citation type="submission" date="2020-10" db="EMBL/GenBank/DDBJ databases">
        <title>Plant Genome Project.</title>
        <authorList>
            <person name="Zhang R.-G."/>
        </authorList>
    </citation>
    <scope>NUCLEOTIDE SEQUENCE [LARGE SCALE GENOMIC DNA]</scope>
    <source>
        <strain evidence="1">FAFU-HL-1</strain>
        <tissue evidence="1">Leaf</tissue>
    </source>
</reference>
<dbReference type="EMBL" id="JADGMS010000007">
    <property type="protein sequence ID" value="KAF9679251.1"/>
    <property type="molecule type" value="Genomic_DNA"/>
</dbReference>
<dbReference type="OrthoDB" id="1279545at2759"/>